<dbReference type="InterPro" id="IPR025834">
    <property type="entry name" value="TopoI_C_dom"/>
</dbReference>
<sequence>FHELSVTELNKHLSSLMPGLSAKVFRTFNASVTLEKELPRVLPGDDVAVKIVSYNDANRKVAILCNHQRSVPKGFGSTVDKMNATLSQLNDQLNELQAMRVAVKKNKPKAIQLRQDDADDADDADTKKAQLHRFTKVPTVEQVDKKIDSWTKKVKALDLRLKDKNDNKEVALGTSKINYMDPRITVAWAKRNEVPISAVFPKALREKFVWSMDVDSNWSF</sequence>
<keyword evidence="6" id="KW-0238">DNA-binding</keyword>
<protein>
    <recommendedName>
        <fullName evidence="3">DNA topoisomerase</fullName>
        <ecNumber evidence="3">5.6.2.1</ecNumber>
    </recommendedName>
</protein>
<dbReference type="PRINTS" id="PR00416">
    <property type="entry name" value="EUTPISMRASEI"/>
</dbReference>
<comment type="caution">
    <text evidence="9">The sequence shown here is derived from an EMBL/GenBank/DDBJ whole genome shotgun (WGS) entry which is preliminary data.</text>
</comment>
<dbReference type="GO" id="GO:0006265">
    <property type="term" value="P:DNA topological change"/>
    <property type="evidence" value="ECO:0007669"/>
    <property type="project" value="UniProtKB-UniRule"/>
</dbReference>
<dbReference type="EC" id="5.6.2.1" evidence="3"/>
<dbReference type="InterPro" id="IPR011010">
    <property type="entry name" value="DNA_brk_join_enz"/>
</dbReference>
<evidence type="ECO:0000259" key="8">
    <source>
        <dbReference type="SMART" id="SM00435"/>
    </source>
</evidence>
<dbReference type="SMART" id="SM00435">
    <property type="entry name" value="TOPEUc"/>
    <property type="match status" value="1"/>
</dbReference>
<name>A0A9X8DNN2_APHAT</name>
<dbReference type="AlphaFoldDB" id="A0A9X8DNN2"/>
<organism evidence="9 10">
    <name type="scientific">Aphanomyces astaci</name>
    <name type="common">Crayfish plague agent</name>
    <dbReference type="NCBI Taxonomy" id="112090"/>
    <lineage>
        <taxon>Eukaryota</taxon>
        <taxon>Sar</taxon>
        <taxon>Stramenopiles</taxon>
        <taxon>Oomycota</taxon>
        <taxon>Saprolegniomycetes</taxon>
        <taxon>Saprolegniales</taxon>
        <taxon>Verrucalvaceae</taxon>
        <taxon>Aphanomyces</taxon>
    </lineage>
</organism>
<dbReference type="Gene3D" id="1.10.132.10">
    <property type="match status" value="1"/>
</dbReference>
<dbReference type="Pfam" id="PF14370">
    <property type="entry name" value="Topo_C_assoc"/>
    <property type="match status" value="1"/>
</dbReference>
<dbReference type="PANTHER" id="PTHR10290:SF3">
    <property type="entry name" value="DNA TOPOISOMERASE 1"/>
    <property type="match status" value="1"/>
</dbReference>
<dbReference type="GO" id="GO:0005730">
    <property type="term" value="C:nucleolus"/>
    <property type="evidence" value="ECO:0007669"/>
    <property type="project" value="TreeGrafter"/>
</dbReference>
<evidence type="ECO:0000256" key="4">
    <source>
        <dbReference type="ARBA" id="ARBA00023029"/>
    </source>
</evidence>
<keyword evidence="7" id="KW-0175">Coiled coil</keyword>
<dbReference type="PROSITE" id="PS52038">
    <property type="entry name" value="TOPO_IB_2"/>
    <property type="match status" value="1"/>
</dbReference>
<feature type="domain" description="DNA topoisomerase I eukaryotic-type" evidence="8">
    <location>
        <begin position="1"/>
        <end position="193"/>
    </location>
</feature>
<dbReference type="GO" id="GO:0006260">
    <property type="term" value="P:DNA replication"/>
    <property type="evidence" value="ECO:0007669"/>
    <property type="project" value="TreeGrafter"/>
</dbReference>
<dbReference type="InterPro" id="IPR051062">
    <property type="entry name" value="Topoisomerase_IB"/>
</dbReference>
<gene>
    <name evidence="9" type="ORF">DYB28_002794</name>
</gene>
<comment type="similarity">
    <text evidence="2 6">Belongs to the type IB topoisomerase family.</text>
</comment>
<dbReference type="GO" id="GO:0007059">
    <property type="term" value="P:chromosome segregation"/>
    <property type="evidence" value="ECO:0007669"/>
    <property type="project" value="TreeGrafter"/>
</dbReference>
<evidence type="ECO:0000256" key="3">
    <source>
        <dbReference type="ARBA" id="ARBA00012891"/>
    </source>
</evidence>
<feature type="non-terminal residue" evidence="9">
    <location>
        <position position="220"/>
    </location>
</feature>
<dbReference type="GO" id="GO:0003677">
    <property type="term" value="F:DNA binding"/>
    <property type="evidence" value="ECO:0007669"/>
    <property type="project" value="UniProtKB-UniRule"/>
</dbReference>
<reference evidence="9 10" key="1">
    <citation type="journal article" date="2018" name="J. Invertebr. Pathol.">
        <title>New genotyping method for the causative agent of crayfish plague (Aphanomyces astaci) based on whole genome data.</title>
        <authorList>
            <person name="Minardi D."/>
            <person name="Studholme D.J."/>
            <person name="van der Giezen M."/>
            <person name="Pretto T."/>
            <person name="Oidtmann B."/>
        </authorList>
    </citation>
    <scope>NUCLEOTIDE SEQUENCE [LARGE SCALE GENOMIC DNA]</scope>
    <source>
        <strain evidence="9 10">KB13</strain>
    </source>
</reference>
<dbReference type="InterPro" id="IPR013499">
    <property type="entry name" value="TopoI_euk"/>
</dbReference>
<dbReference type="Pfam" id="PF01028">
    <property type="entry name" value="Topoisom_I"/>
    <property type="match status" value="1"/>
</dbReference>
<accession>A0A9X8DNN2</accession>
<dbReference type="InterPro" id="IPR018521">
    <property type="entry name" value="TopoIB_AS"/>
</dbReference>
<evidence type="ECO:0000313" key="10">
    <source>
        <dbReference type="Proteomes" id="UP000275652"/>
    </source>
</evidence>
<dbReference type="EMBL" id="QUTI01038868">
    <property type="protein sequence ID" value="RLO00764.1"/>
    <property type="molecule type" value="Genomic_DNA"/>
</dbReference>
<comment type="catalytic activity">
    <reaction evidence="1 6">
        <text>ATP-independent breakage of single-stranded DNA, followed by passage and rejoining.</text>
        <dbReference type="EC" id="5.6.2.1"/>
    </reaction>
</comment>
<evidence type="ECO:0000256" key="5">
    <source>
        <dbReference type="ARBA" id="ARBA00023235"/>
    </source>
</evidence>
<dbReference type="SUPFAM" id="SSF56349">
    <property type="entry name" value="DNA breaking-rejoining enzymes"/>
    <property type="match status" value="1"/>
</dbReference>
<dbReference type="InterPro" id="IPR001631">
    <property type="entry name" value="TopoI"/>
</dbReference>
<dbReference type="InterPro" id="IPR014727">
    <property type="entry name" value="TopoI_cat_a/b-sub_euk"/>
</dbReference>
<keyword evidence="5 6" id="KW-0413">Isomerase</keyword>
<feature type="active site" description="O-(3'-phospho-DNA)-tyrosine intermediate" evidence="6">
    <location>
        <position position="179"/>
    </location>
</feature>
<feature type="coiled-coil region" evidence="7">
    <location>
        <begin position="79"/>
        <end position="106"/>
    </location>
</feature>
<proteinExistence type="inferred from homology"/>
<dbReference type="PROSITE" id="PS00176">
    <property type="entry name" value="TOPO_IB_1"/>
    <property type="match status" value="1"/>
</dbReference>
<evidence type="ECO:0000256" key="1">
    <source>
        <dbReference type="ARBA" id="ARBA00000213"/>
    </source>
</evidence>
<keyword evidence="4 6" id="KW-0799">Topoisomerase</keyword>
<evidence type="ECO:0000256" key="2">
    <source>
        <dbReference type="ARBA" id="ARBA00006645"/>
    </source>
</evidence>
<dbReference type="GO" id="GO:0003917">
    <property type="term" value="F:DNA topoisomerase type I (single strand cut, ATP-independent) activity"/>
    <property type="evidence" value="ECO:0007669"/>
    <property type="project" value="UniProtKB-UniRule"/>
</dbReference>
<evidence type="ECO:0000256" key="7">
    <source>
        <dbReference type="SAM" id="Coils"/>
    </source>
</evidence>
<dbReference type="PANTHER" id="PTHR10290">
    <property type="entry name" value="DNA TOPOISOMERASE I"/>
    <property type="match status" value="1"/>
</dbReference>
<evidence type="ECO:0000313" key="9">
    <source>
        <dbReference type="EMBL" id="RLO00764.1"/>
    </source>
</evidence>
<dbReference type="GO" id="GO:0005694">
    <property type="term" value="C:chromosome"/>
    <property type="evidence" value="ECO:0007669"/>
    <property type="project" value="InterPro"/>
</dbReference>
<dbReference type="Proteomes" id="UP000275652">
    <property type="component" value="Unassembled WGS sequence"/>
</dbReference>
<dbReference type="InterPro" id="IPR013500">
    <property type="entry name" value="TopoI_cat_euk"/>
</dbReference>
<evidence type="ECO:0000256" key="6">
    <source>
        <dbReference type="PROSITE-ProRule" id="PRU01382"/>
    </source>
</evidence>